<dbReference type="Proteomes" id="UP000092213">
    <property type="component" value="Chromosome"/>
</dbReference>
<dbReference type="InterPro" id="IPR016379">
    <property type="entry name" value="T3SS_Ca_resp_chp_LcrH/SycD_sub"/>
</dbReference>
<dbReference type="PRINTS" id="PR01595">
    <property type="entry name" value="SYCDCHAPRONE"/>
</dbReference>
<dbReference type="Proteomes" id="UP000091897">
    <property type="component" value="Chromosome"/>
</dbReference>
<proteinExistence type="inferred from homology"/>
<dbReference type="STRING" id="463025.BAU08_20675"/>
<dbReference type="SUPFAM" id="SSF48452">
    <property type="entry name" value="TPR-like"/>
    <property type="match status" value="1"/>
</dbReference>
<evidence type="ECO:0000313" key="5">
    <source>
        <dbReference type="Proteomes" id="UP000091897"/>
    </source>
</evidence>
<evidence type="ECO:0000313" key="3">
    <source>
        <dbReference type="EMBL" id="ANN68301.1"/>
    </source>
</evidence>
<dbReference type="Gene3D" id="1.25.40.10">
    <property type="entry name" value="Tetratricopeptide repeat domain"/>
    <property type="match status" value="1"/>
</dbReference>
<dbReference type="InterPro" id="IPR005415">
    <property type="entry name" value="T3SS_Ca_resp_chp_LcrH/SycD"/>
</dbReference>
<dbReference type="PIRSF" id="PIRSF003165">
    <property type="entry name" value="Chaperone_SicA"/>
    <property type="match status" value="1"/>
</dbReference>
<dbReference type="EMBL" id="CP016171">
    <property type="protein sequence ID" value="ANN73441.1"/>
    <property type="molecule type" value="Genomic_DNA"/>
</dbReference>
<dbReference type="InterPro" id="IPR011990">
    <property type="entry name" value="TPR-like_helical_dom_sf"/>
</dbReference>
<accession>A0A193FMA0</accession>
<dbReference type="EMBL" id="CP016170">
    <property type="protein sequence ID" value="ANN68301.1"/>
    <property type="molecule type" value="Genomic_DNA"/>
</dbReference>
<evidence type="ECO:0000256" key="2">
    <source>
        <dbReference type="ARBA" id="ARBA00023186"/>
    </source>
</evidence>
<dbReference type="InterPro" id="IPR011716">
    <property type="entry name" value="TPR-3"/>
</dbReference>
<sequence>MAAPCRGIPGAEAVMGLARGILESGRPLGDALGIAGDDRTALYAVAYELYANKRYDMAQHLFAQLVLYDHQDPRYMKGLAAATQMLGDHEQAVRMYTVAALMDIGDPAVVMHAGDCFRQMGRRAKAIESFDLARAMCSRPEHQEVKRRCEAVLAELRRSA</sequence>
<evidence type="ECO:0000313" key="6">
    <source>
        <dbReference type="Proteomes" id="UP000092213"/>
    </source>
</evidence>
<dbReference type="AlphaFoldDB" id="A0A193FMA0"/>
<dbReference type="NCBIfam" id="TIGR02552">
    <property type="entry name" value="LcrH_SycD"/>
    <property type="match status" value="1"/>
</dbReference>
<evidence type="ECO:0000313" key="4">
    <source>
        <dbReference type="EMBL" id="ANN73441.1"/>
    </source>
</evidence>
<keyword evidence="2" id="KW-0143">Chaperone</keyword>
<comment type="similarity">
    <text evidence="1">Belongs to the LcrH/SycD chaperone family.</text>
</comment>
<protein>
    <submittedName>
        <fullName evidence="4">CesD/SycD/LcrH family type III secretion system chaperone</fullName>
    </submittedName>
</protein>
<gene>
    <name evidence="3" type="ORF">BAU06_20145</name>
    <name evidence="4" type="ORF">BAU08_20675</name>
</gene>
<organism evidence="4 6">
    <name type="scientific">Bordetella bronchialis</name>
    <dbReference type="NCBI Taxonomy" id="463025"/>
    <lineage>
        <taxon>Bacteria</taxon>
        <taxon>Pseudomonadati</taxon>
        <taxon>Pseudomonadota</taxon>
        <taxon>Betaproteobacteria</taxon>
        <taxon>Burkholderiales</taxon>
        <taxon>Alcaligenaceae</taxon>
        <taxon>Bordetella</taxon>
    </lineage>
</organism>
<keyword evidence="5" id="KW-1185">Reference proteome</keyword>
<dbReference type="Pfam" id="PF07720">
    <property type="entry name" value="TPR_3"/>
    <property type="match status" value="2"/>
</dbReference>
<reference evidence="5 6" key="1">
    <citation type="submission" date="2016-06" db="EMBL/GenBank/DDBJ databases">
        <title>Complete genome sequences of Bordetella bronchialis and Bordetella flabilis.</title>
        <authorList>
            <person name="LiPuma J.J."/>
            <person name="Spilker T."/>
        </authorList>
    </citation>
    <scope>NUCLEOTIDE SEQUENCE [LARGE SCALE GENOMIC DNA]</scope>
    <source>
        <strain evidence="4 6">AU17976</strain>
        <strain evidence="3 5">AU3182</strain>
    </source>
</reference>
<name>A0A193FMA0_9BORD</name>
<evidence type="ECO:0000256" key="1">
    <source>
        <dbReference type="ARBA" id="ARBA00010244"/>
    </source>
</evidence>
<dbReference type="KEGG" id="bbro:BAU06_20145"/>